<dbReference type="Proteomes" id="UP001161409">
    <property type="component" value="Unassembled WGS sequence"/>
</dbReference>
<dbReference type="Pfam" id="PF13439">
    <property type="entry name" value="Glyco_transf_4"/>
    <property type="match status" value="1"/>
</dbReference>
<sequence>MQHSTGNEAKETRRPVVLQILPNLNGGGVERGTIEMAAALKDAGWTPVVVSSGGRMVYELDRIDAVHVTLPVASKNPFVMRRNVRRLRKVIREYGVDIVHARSRAPAWSARAAARKEKVPFVTTFHAAYTRGGFLKNFYNAIMAKGDRVIAISNFIADHVRTHYKVPEDRLVTIPRGVDYHKFNPAAVSAERIIKMATDWALPDGVPVVMLPGRLTRLKGHVTLIEALARMKTREFLALFVGAGEGREAYRRELNDLIERHGLQGRVQIKDYCHDMSVAMMLADVVVSATLVPEGFGRVSVEAQAMGRPVVATAHGGSLETVLDRETGWLVPVDDPDAMAEALDEALGMSPEARQKVAARTRQFVIDHFTIEKMCARTLEVYRDVLAAKQDPYDQ</sequence>
<dbReference type="EMBL" id="BSNF01000001">
    <property type="protein sequence ID" value="GLQ05376.1"/>
    <property type="molecule type" value="Genomic_DNA"/>
</dbReference>
<evidence type="ECO:0000313" key="4">
    <source>
        <dbReference type="Proteomes" id="UP001161409"/>
    </source>
</evidence>
<keyword evidence="4" id="KW-1185">Reference proteome</keyword>
<dbReference type="GO" id="GO:0016740">
    <property type="term" value="F:transferase activity"/>
    <property type="evidence" value="ECO:0007669"/>
    <property type="project" value="UniProtKB-KW"/>
</dbReference>
<reference evidence="3" key="2">
    <citation type="submission" date="2023-01" db="EMBL/GenBank/DDBJ databases">
        <title>Draft genome sequence of Sneathiella chinensis strain NBRC 103408.</title>
        <authorList>
            <person name="Sun Q."/>
            <person name="Mori K."/>
        </authorList>
    </citation>
    <scope>NUCLEOTIDE SEQUENCE</scope>
    <source>
        <strain evidence="3">NBRC 103408</strain>
    </source>
</reference>
<dbReference type="CDD" id="cd03819">
    <property type="entry name" value="GT4_WavL-like"/>
    <property type="match status" value="1"/>
</dbReference>
<evidence type="ECO:0000259" key="2">
    <source>
        <dbReference type="Pfam" id="PF13439"/>
    </source>
</evidence>
<dbReference type="InterPro" id="IPR001296">
    <property type="entry name" value="Glyco_trans_1"/>
</dbReference>
<dbReference type="PANTHER" id="PTHR12526:SF638">
    <property type="entry name" value="SPORE COAT PROTEIN SA"/>
    <property type="match status" value="1"/>
</dbReference>
<dbReference type="SUPFAM" id="SSF53756">
    <property type="entry name" value="UDP-Glycosyltransferase/glycogen phosphorylase"/>
    <property type="match status" value="1"/>
</dbReference>
<dbReference type="RefSeq" id="WP_169559381.1">
    <property type="nucleotide sequence ID" value="NZ_BSNF01000001.1"/>
</dbReference>
<reference evidence="3" key="1">
    <citation type="journal article" date="2014" name="Int. J. Syst. Evol. Microbiol.">
        <title>Complete genome of a new Firmicutes species belonging to the dominant human colonic microbiota ('Ruminococcus bicirculans') reveals two chromosomes and a selective capacity to utilize plant glucans.</title>
        <authorList>
            <consortium name="NISC Comparative Sequencing Program"/>
            <person name="Wegmann U."/>
            <person name="Louis P."/>
            <person name="Goesmann A."/>
            <person name="Henrissat B."/>
            <person name="Duncan S.H."/>
            <person name="Flint H.J."/>
        </authorList>
    </citation>
    <scope>NUCLEOTIDE SEQUENCE</scope>
    <source>
        <strain evidence="3">NBRC 103408</strain>
    </source>
</reference>
<name>A0ABQ5U1S6_9PROT</name>
<organism evidence="3 4">
    <name type="scientific">Sneathiella chinensis</name>
    <dbReference type="NCBI Taxonomy" id="349750"/>
    <lineage>
        <taxon>Bacteria</taxon>
        <taxon>Pseudomonadati</taxon>
        <taxon>Pseudomonadota</taxon>
        <taxon>Alphaproteobacteria</taxon>
        <taxon>Sneathiellales</taxon>
        <taxon>Sneathiellaceae</taxon>
        <taxon>Sneathiella</taxon>
    </lineage>
</organism>
<proteinExistence type="predicted"/>
<gene>
    <name evidence="3" type="ORF">GCM10007924_05970</name>
</gene>
<comment type="caution">
    <text evidence="3">The sequence shown here is derived from an EMBL/GenBank/DDBJ whole genome shotgun (WGS) entry which is preliminary data.</text>
</comment>
<dbReference type="PANTHER" id="PTHR12526">
    <property type="entry name" value="GLYCOSYLTRANSFERASE"/>
    <property type="match status" value="1"/>
</dbReference>
<evidence type="ECO:0000259" key="1">
    <source>
        <dbReference type="Pfam" id="PF00534"/>
    </source>
</evidence>
<dbReference type="Gene3D" id="3.40.50.2000">
    <property type="entry name" value="Glycogen Phosphorylase B"/>
    <property type="match status" value="2"/>
</dbReference>
<keyword evidence="3" id="KW-0808">Transferase</keyword>
<dbReference type="Pfam" id="PF00534">
    <property type="entry name" value="Glycos_transf_1"/>
    <property type="match status" value="1"/>
</dbReference>
<protein>
    <submittedName>
        <fullName evidence="3">Glycosyl transferase</fullName>
    </submittedName>
</protein>
<feature type="domain" description="Glycosyltransferase subfamily 4-like N-terminal" evidence="2">
    <location>
        <begin position="27"/>
        <end position="180"/>
    </location>
</feature>
<feature type="domain" description="Glycosyl transferase family 1" evidence="1">
    <location>
        <begin position="200"/>
        <end position="363"/>
    </location>
</feature>
<evidence type="ECO:0000313" key="3">
    <source>
        <dbReference type="EMBL" id="GLQ05376.1"/>
    </source>
</evidence>
<dbReference type="InterPro" id="IPR028098">
    <property type="entry name" value="Glyco_trans_4-like_N"/>
</dbReference>
<accession>A0ABQ5U1S6</accession>